<organism evidence="2 3">
    <name type="scientific">Ajellomyces capsulatus (strain H143)</name>
    <name type="common">Darling's disease fungus</name>
    <name type="synonym">Histoplasma capsulatum</name>
    <dbReference type="NCBI Taxonomy" id="544712"/>
    <lineage>
        <taxon>Eukaryota</taxon>
        <taxon>Fungi</taxon>
        <taxon>Dikarya</taxon>
        <taxon>Ascomycota</taxon>
        <taxon>Pezizomycotina</taxon>
        <taxon>Eurotiomycetes</taxon>
        <taxon>Eurotiomycetidae</taxon>
        <taxon>Onygenales</taxon>
        <taxon>Ajellomycetaceae</taxon>
        <taxon>Histoplasma</taxon>
    </lineage>
</organism>
<sequence>MNAFATKHNCGAKSLLPVAQTSRRTLDVPRRSLTTQPPVSEGPQSEAGGTLHGPDVDRPPFYHFTIYAIFIFVLIRPAIRAELGCGGLAQATIHVRRDSACQVQDTTTAVALLFCAQITDSGSRSRSPDRVEMQLAAEQPHNEWRRGMRSKQWKPALIYASRCP</sequence>
<evidence type="ECO:0000313" key="3">
    <source>
        <dbReference type="Proteomes" id="UP000002624"/>
    </source>
</evidence>
<accession>C6HSJ3</accession>
<gene>
    <name evidence="2" type="ORF">HCDG_09174</name>
</gene>
<dbReference type="HOGENOM" id="CLU_1618526_0_0_1"/>
<evidence type="ECO:0000313" key="2">
    <source>
        <dbReference type="EMBL" id="EER36743.1"/>
    </source>
</evidence>
<dbReference type="AlphaFoldDB" id="C6HSJ3"/>
<dbReference type="VEuPathDB" id="FungiDB:HCDG_09174"/>
<protein>
    <submittedName>
        <fullName evidence="2">Uncharacterized protein</fullName>
    </submittedName>
</protein>
<dbReference type="Proteomes" id="UP000002624">
    <property type="component" value="Unassembled WGS sequence"/>
</dbReference>
<name>C6HSJ3_AJECH</name>
<dbReference type="EMBL" id="GG692438">
    <property type="protein sequence ID" value="EER36743.1"/>
    <property type="molecule type" value="Genomic_DNA"/>
</dbReference>
<evidence type="ECO:0000256" key="1">
    <source>
        <dbReference type="SAM" id="MobiDB-lite"/>
    </source>
</evidence>
<proteinExistence type="predicted"/>
<reference evidence="3" key="1">
    <citation type="submission" date="2009-05" db="EMBL/GenBank/DDBJ databases">
        <title>The genome sequence of Ajellomyces capsulatus strain H143.</title>
        <authorList>
            <person name="Champion M."/>
            <person name="Cuomo C.A."/>
            <person name="Ma L.-J."/>
            <person name="Henn M.R."/>
            <person name="Sil A."/>
            <person name="Goldman B."/>
            <person name="Young S.K."/>
            <person name="Kodira C.D."/>
            <person name="Zeng Q."/>
            <person name="Koehrsen M."/>
            <person name="Alvarado L."/>
            <person name="Berlin A.M."/>
            <person name="Borenstein D."/>
            <person name="Chen Z."/>
            <person name="Engels R."/>
            <person name="Freedman E."/>
            <person name="Gellesch M."/>
            <person name="Goldberg J."/>
            <person name="Griggs A."/>
            <person name="Gujja S."/>
            <person name="Heiman D.I."/>
            <person name="Hepburn T.A."/>
            <person name="Howarth C."/>
            <person name="Jen D."/>
            <person name="Larson L."/>
            <person name="Lewis B."/>
            <person name="Mehta T."/>
            <person name="Park D."/>
            <person name="Pearson M."/>
            <person name="Roberts A."/>
            <person name="Saif S."/>
            <person name="Shea T.D."/>
            <person name="Shenoy N."/>
            <person name="Sisk P."/>
            <person name="Stolte C."/>
            <person name="Sykes S."/>
            <person name="Walk T."/>
            <person name="White J."/>
            <person name="Yandava C."/>
            <person name="Klein B."/>
            <person name="McEwen J.G."/>
            <person name="Puccia R."/>
            <person name="Goldman G.H."/>
            <person name="Felipe M.S."/>
            <person name="Nino-Vega G."/>
            <person name="San-Blas G."/>
            <person name="Taylor J.W."/>
            <person name="Mendoza L."/>
            <person name="Galagan J.E."/>
            <person name="Nusbaum C."/>
            <person name="Birren B.W."/>
        </authorList>
    </citation>
    <scope>NUCLEOTIDE SEQUENCE [LARGE SCALE GENOMIC DNA]</scope>
    <source>
        <strain evidence="3">H143</strain>
    </source>
</reference>
<feature type="region of interest" description="Disordered" evidence="1">
    <location>
        <begin position="23"/>
        <end position="54"/>
    </location>
</feature>